<evidence type="ECO:0000313" key="13">
    <source>
        <dbReference type="Proteomes" id="UP000324632"/>
    </source>
</evidence>
<evidence type="ECO:0000256" key="4">
    <source>
        <dbReference type="ARBA" id="ARBA00022989"/>
    </source>
</evidence>
<organism evidence="12 13">
    <name type="scientific">Triplophysa tibetana</name>
    <dbReference type="NCBI Taxonomy" id="1572043"/>
    <lineage>
        <taxon>Eukaryota</taxon>
        <taxon>Metazoa</taxon>
        <taxon>Chordata</taxon>
        <taxon>Craniata</taxon>
        <taxon>Vertebrata</taxon>
        <taxon>Euteleostomi</taxon>
        <taxon>Actinopterygii</taxon>
        <taxon>Neopterygii</taxon>
        <taxon>Teleostei</taxon>
        <taxon>Ostariophysi</taxon>
        <taxon>Cypriniformes</taxon>
        <taxon>Nemacheilidae</taxon>
        <taxon>Triplophysa</taxon>
    </lineage>
</organism>
<sequence>MAVSGEDVILPCSIKPNIGAVNMRVEWFRLRLKGSIVHLYEEHEDRNTNQLQSYTGRTQLFKEELEKGNTSLKLSRVQISDEALYKCFIQSESWYDDITVDVRVEAAGNAPVITVDGFDGSGGLHLQCESKGWNPEPELVWLDSEGVSLTSESTDTHRDDTDGFSVKHAITVYKSDTKYHCRVKLRHHMVETEIIISSKMFNSRKTLMILISVAVLFSVVAGILIALFIHKKRVLYQVLQNRKKTTQDDITIMRKYAAVNVTLDADSAHPHLTVSNNCKQVRFQDAQPNQEKEEDEEKNCKFDIRNCLLGTYKSKKQFYFEVHMGKLTDWDVGVARKSINRKGWIDLNPENGFWTVGVRFGTMYQACGNPHVPLTLYAKPQRVGVFVNCVEGRVSFYDVESWSHIFTFTGQSFNENLYPFFCLGFGESNAQGVMTLCNVF</sequence>
<keyword evidence="2 9" id="KW-0812">Transmembrane</keyword>
<dbReference type="GO" id="GO:0001817">
    <property type="term" value="P:regulation of cytokine production"/>
    <property type="evidence" value="ECO:0007669"/>
    <property type="project" value="TreeGrafter"/>
</dbReference>
<dbReference type="InterPro" id="IPR007110">
    <property type="entry name" value="Ig-like_dom"/>
</dbReference>
<gene>
    <name evidence="12" type="ORF">E1301_Tti018318</name>
</gene>
<protein>
    <submittedName>
        <fullName evidence="12">Butyrophilin subfamily 3 member A1</fullName>
    </submittedName>
</protein>
<accession>A0A5A9NBJ3</accession>
<dbReference type="GO" id="GO:0005102">
    <property type="term" value="F:signaling receptor binding"/>
    <property type="evidence" value="ECO:0007669"/>
    <property type="project" value="TreeGrafter"/>
</dbReference>
<dbReference type="AlphaFoldDB" id="A0A5A9NBJ3"/>
<dbReference type="InterPro" id="IPR013320">
    <property type="entry name" value="ConA-like_dom_sf"/>
</dbReference>
<dbReference type="InterPro" id="IPR001870">
    <property type="entry name" value="B30.2/SPRY"/>
</dbReference>
<dbReference type="Pfam" id="PF13765">
    <property type="entry name" value="PRY"/>
    <property type="match status" value="1"/>
</dbReference>
<dbReference type="Pfam" id="PF07686">
    <property type="entry name" value="V-set"/>
    <property type="match status" value="1"/>
</dbReference>
<dbReference type="Pfam" id="PF00622">
    <property type="entry name" value="SPRY"/>
    <property type="match status" value="1"/>
</dbReference>
<evidence type="ECO:0000256" key="1">
    <source>
        <dbReference type="ARBA" id="ARBA00004479"/>
    </source>
</evidence>
<dbReference type="GO" id="GO:0050852">
    <property type="term" value="P:T cell receptor signaling pathway"/>
    <property type="evidence" value="ECO:0007669"/>
    <property type="project" value="TreeGrafter"/>
</dbReference>
<comment type="caution">
    <text evidence="12">The sequence shown here is derived from an EMBL/GenBank/DDBJ whole genome shotgun (WGS) entry which is preliminary data.</text>
</comment>
<dbReference type="PRINTS" id="PR01407">
    <property type="entry name" value="BUTYPHLNCDUF"/>
</dbReference>
<evidence type="ECO:0000256" key="5">
    <source>
        <dbReference type="ARBA" id="ARBA00023136"/>
    </source>
</evidence>
<evidence type="ECO:0000256" key="6">
    <source>
        <dbReference type="ARBA" id="ARBA00023157"/>
    </source>
</evidence>
<dbReference type="Gene3D" id="2.60.120.920">
    <property type="match status" value="1"/>
</dbReference>
<dbReference type="InterPro" id="IPR053896">
    <property type="entry name" value="BTN3A2-like_Ig-C"/>
</dbReference>
<dbReference type="Gene3D" id="2.60.40.10">
    <property type="entry name" value="Immunoglobulins"/>
    <property type="match status" value="2"/>
</dbReference>
<dbReference type="SMART" id="SM00406">
    <property type="entry name" value="IGv"/>
    <property type="match status" value="1"/>
</dbReference>
<reference evidence="12 13" key="1">
    <citation type="journal article" date="2019" name="Mol. Ecol. Resour.">
        <title>Chromosome-level genome assembly of Triplophysa tibetana, a fish adapted to the harsh high-altitude environment of the Tibetan Plateau.</title>
        <authorList>
            <person name="Yang X."/>
            <person name="Liu H."/>
            <person name="Ma Z."/>
            <person name="Zou Y."/>
            <person name="Zou M."/>
            <person name="Mao Y."/>
            <person name="Li X."/>
            <person name="Wang H."/>
            <person name="Chen T."/>
            <person name="Wang W."/>
            <person name="Yang R."/>
        </authorList>
    </citation>
    <scope>NUCLEOTIDE SEQUENCE [LARGE SCALE GENOMIC DNA]</scope>
    <source>
        <strain evidence="12">TTIB1903HZAU</strain>
        <tissue evidence="12">Muscle</tissue>
    </source>
</reference>
<feature type="domain" description="Ig-like" evidence="11">
    <location>
        <begin position="1"/>
        <end position="101"/>
    </location>
</feature>
<dbReference type="PANTHER" id="PTHR24100">
    <property type="entry name" value="BUTYROPHILIN"/>
    <property type="match status" value="1"/>
</dbReference>
<feature type="domain" description="B30.2/SPRY" evidence="10">
    <location>
        <begin position="241"/>
        <end position="440"/>
    </location>
</feature>
<keyword evidence="4 9" id="KW-1133">Transmembrane helix</keyword>
<dbReference type="SMART" id="SM00449">
    <property type="entry name" value="SPRY"/>
    <property type="match status" value="1"/>
</dbReference>
<dbReference type="PANTHER" id="PTHR24100:SF151">
    <property type="entry name" value="ICOS LIGAND"/>
    <property type="match status" value="1"/>
</dbReference>
<dbReference type="Pfam" id="PF22705">
    <property type="entry name" value="C2-set_3"/>
    <property type="match status" value="1"/>
</dbReference>
<keyword evidence="6" id="KW-1015">Disulfide bond</keyword>
<dbReference type="FunFam" id="2.60.120.920:FF:000004">
    <property type="entry name" value="Butyrophilin subfamily 1 member A1"/>
    <property type="match status" value="1"/>
</dbReference>
<dbReference type="PROSITE" id="PS50188">
    <property type="entry name" value="B302_SPRY"/>
    <property type="match status" value="1"/>
</dbReference>
<keyword evidence="8" id="KW-0393">Immunoglobulin domain</keyword>
<dbReference type="Proteomes" id="UP000324632">
    <property type="component" value="Chromosome 21"/>
</dbReference>
<dbReference type="GO" id="GO:1903037">
    <property type="term" value="P:regulation of leukocyte cell-cell adhesion"/>
    <property type="evidence" value="ECO:0007669"/>
    <property type="project" value="UniProtKB-ARBA"/>
</dbReference>
<dbReference type="FunFam" id="2.60.40.10:FF:002319">
    <property type="entry name" value="Zgc:162154"/>
    <property type="match status" value="1"/>
</dbReference>
<name>A0A5A9NBJ3_9TELE</name>
<dbReference type="GO" id="GO:0009897">
    <property type="term" value="C:external side of plasma membrane"/>
    <property type="evidence" value="ECO:0007669"/>
    <property type="project" value="TreeGrafter"/>
</dbReference>
<dbReference type="GO" id="GO:0050863">
    <property type="term" value="P:regulation of T cell activation"/>
    <property type="evidence" value="ECO:0007669"/>
    <property type="project" value="UniProtKB-ARBA"/>
</dbReference>
<evidence type="ECO:0000256" key="8">
    <source>
        <dbReference type="ARBA" id="ARBA00023319"/>
    </source>
</evidence>
<dbReference type="CDD" id="cd13733">
    <property type="entry name" value="SPRY_PRY_C-I_1"/>
    <property type="match status" value="1"/>
</dbReference>
<evidence type="ECO:0000256" key="2">
    <source>
        <dbReference type="ARBA" id="ARBA00022692"/>
    </source>
</evidence>
<dbReference type="InterPro" id="IPR006574">
    <property type="entry name" value="PRY"/>
</dbReference>
<keyword evidence="13" id="KW-1185">Reference proteome</keyword>
<feature type="domain" description="Ig-like" evidence="11">
    <location>
        <begin position="111"/>
        <end position="197"/>
    </location>
</feature>
<dbReference type="PROSITE" id="PS50835">
    <property type="entry name" value="IG_LIKE"/>
    <property type="match status" value="2"/>
</dbReference>
<evidence type="ECO:0000313" key="12">
    <source>
        <dbReference type="EMBL" id="KAA0706149.1"/>
    </source>
</evidence>
<evidence type="ECO:0000259" key="10">
    <source>
        <dbReference type="PROSITE" id="PS50188"/>
    </source>
</evidence>
<keyword evidence="3" id="KW-0732">Signal</keyword>
<evidence type="ECO:0000256" key="9">
    <source>
        <dbReference type="SAM" id="Phobius"/>
    </source>
</evidence>
<dbReference type="InterPro" id="IPR003879">
    <property type="entry name" value="Butyrophylin_SPRY"/>
</dbReference>
<dbReference type="EMBL" id="SOYY01000021">
    <property type="protein sequence ID" value="KAA0706149.1"/>
    <property type="molecule type" value="Genomic_DNA"/>
</dbReference>
<feature type="transmembrane region" description="Helical" evidence="9">
    <location>
        <begin position="207"/>
        <end position="229"/>
    </location>
</feature>
<dbReference type="InterPro" id="IPR003877">
    <property type="entry name" value="SPRY_dom"/>
</dbReference>
<keyword evidence="7" id="KW-0325">Glycoprotein</keyword>
<keyword evidence="5 9" id="KW-0472">Membrane</keyword>
<comment type="subcellular location">
    <subcellularLocation>
        <location evidence="1">Membrane</location>
        <topology evidence="1">Single-pass type I membrane protein</topology>
    </subcellularLocation>
</comment>
<evidence type="ECO:0000256" key="7">
    <source>
        <dbReference type="ARBA" id="ARBA00023180"/>
    </source>
</evidence>
<dbReference type="InterPro" id="IPR043136">
    <property type="entry name" value="B30.2/SPRY_sf"/>
</dbReference>
<dbReference type="SMART" id="SM00589">
    <property type="entry name" value="PRY"/>
    <property type="match status" value="1"/>
</dbReference>
<dbReference type="SUPFAM" id="SSF48726">
    <property type="entry name" value="Immunoglobulin"/>
    <property type="match status" value="2"/>
</dbReference>
<dbReference type="InterPro" id="IPR036179">
    <property type="entry name" value="Ig-like_dom_sf"/>
</dbReference>
<proteinExistence type="predicted"/>
<evidence type="ECO:0000256" key="3">
    <source>
        <dbReference type="ARBA" id="ARBA00022729"/>
    </source>
</evidence>
<dbReference type="InterPro" id="IPR013783">
    <property type="entry name" value="Ig-like_fold"/>
</dbReference>
<dbReference type="InterPro" id="IPR013106">
    <property type="entry name" value="Ig_V-set"/>
</dbReference>
<dbReference type="FunFam" id="2.60.40.10:FF:000142">
    <property type="entry name" value="V-set domain-containing T-cell activation inhibitor 1"/>
    <property type="match status" value="1"/>
</dbReference>
<dbReference type="InterPro" id="IPR050504">
    <property type="entry name" value="IgSF_BTN/MOG"/>
</dbReference>
<evidence type="ECO:0000259" key="11">
    <source>
        <dbReference type="PROSITE" id="PS50835"/>
    </source>
</evidence>
<dbReference type="SUPFAM" id="SSF49899">
    <property type="entry name" value="Concanavalin A-like lectins/glucanases"/>
    <property type="match status" value="1"/>
</dbReference>